<gene>
    <name evidence="20" type="ORF">F2A31_08460</name>
</gene>
<feature type="transmembrane region" description="Helical" evidence="19">
    <location>
        <begin position="112"/>
        <end position="132"/>
    </location>
</feature>
<evidence type="ECO:0000256" key="9">
    <source>
        <dbReference type="ARBA" id="ARBA00022516"/>
    </source>
</evidence>
<evidence type="ECO:0000256" key="18">
    <source>
        <dbReference type="RuleBase" id="RU003938"/>
    </source>
</evidence>
<dbReference type="GO" id="GO:0005886">
    <property type="term" value="C:plasma membrane"/>
    <property type="evidence" value="ECO:0007669"/>
    <property type="project" value="UniProtKB-SubCell"/>
</dbReference>
<organism evidence="20 21">
    <name type="scientific">Acinetobacter suaedae</name>
    <dbReference type="NCBI Taxonomy" id="2609668"/>
    <lineage>
        <taxon>Bacteria</taxon>
        <taxon>Pseudomonadati</taxon>
        <taxon>Pseudomonadota</taxon>
        <taxon>Gammaproteobacteria</taxon>
        <taxon>Moraxellales</taxon>
        <taxon>Moraxellaceae</taxon>
        <taxon>Acinetobacter</taxon>
    </lineage>
</organism>
<dbReference type="EC" id="2.7.7.41" evidence="6 18"/>
<comment type="catalytic activity">
    <reaction evidence="1 18">
        <text>a 1,2-diacyl-sn-glycero-3-phosphate + CTP + H(+) = a CDP-1,2-diacyl-sn-glycerol + diphosphate</text>
        <dbReference type="Rhea" id="RHEA:16229"/>
        <dbReference type="ChEBI" id="CHEBI:15378"/>
        <dbReference type="ChEBI" id="CHEBI:33019"/>
        <dbReference type="ChEBI" id="CHEBI:37563"/>
        <dbReference type="ChEBI" id="CHEBI:58332"/>
        <dbReference type="ChEBI" id="CHEBI:58608"/>
        <dbReference type="EC" id="2.7.7.41"/>
    </reaction>
</comment>
<comment type="pathway">
    <text evidence="3 18">Phospholipid metabolism; CDP-diacylglycerol biosynthesis; CDP-diacylglycerol from sn-glycerol 3-phosphate: step 3/3.</text>
</comment>
<dbReference type="InterPro" id="IPR000374">
    <property type="entry name" value="PC_trans"/>
</dbReference>
<evidence type="ECO:0000256" key="12">
    <source>
        <dbReference type="ARBA" id="ARBA00022695"/>
    </source>
</evidence>
<keyword evidence="8" id="KW-1003">Cell membrane</keyword>
<protein>
    <recommendedName>
        <fullName evidence="7 18">Phosphatidate cytidylyltransferase</fullName>
        <ecNumber evidence="6 18">2.7.7.41</ecNumber>
    </recommendedName>
</protein>
<keyword evidence="14" id="KW-0443">Lipid metabolism</keyword>
<evidence type="ECO:0000256" key="15">
    <source>
        <dbReference type="ARBA" id="ARBA00023136"/>
    </source>
</evidence>
<evidence type="ECO:0000256" key="4">
    <source>
        <dbReference type="ARBA" id="ARBA00005189"/>
    </source>
</evidence>
<keyword evidence="17" id="KW-1208">Phospholipid metabolism</keyword>
<feature type="transmembrane region" description="Helical" evidence="19">
    <location>
        <begin position="60"/>
        <end position="77"/>
    </location>
</feature>
<dbReference type="GO" id="GO:0004605">
    <property type="term" value="F:phosphatidate cytidylyltransferase activity"/>
    <property type="evidence" value="ECO:0007669"/>
    <property type="project" value="UniProtKB-EC"/>
</dbReference>
<dbReference type="PANTHER" id="PTHR46382:SF1">
    <property type="entry name" value="PHOSPHATIDATE CYTIDYLYLTRANSFERASE"/>
    <property type="match status" value="1"/>
</dbReference>
<feature type="transmembrane region" description="Helical" evidence="19">
    <location>
        <begin position="83"/>
        <end position="100"/>
    </location>
</feature>
<evidence type="ECO:0000256" key="13">
    <source>
        <dbReference type="ARBA" id="ARBA00022989"/>
    </source>
</evidence>
<dbReference type="PROSITE" id="PS51257">
    <property type="entry name" value="PROKAR_LIPOPROTEIN"/>
    <property type="match status" value="1"/>
</dbReference>
<dbReference type="KEGG" id="asue:F2A31_08460"/>
<sequence>MFERIITALVLVAVVLSCMFATQSHYPMFVLMILAAGVAGYEWFKLMPRSVQTSVSKPKAWVYGGFVALVSTLALFYDDVALLLWAASILTWLGSIYWVKNYPESDNWYNPSLYLIGFILISAAVTALYAVWHSSPWWLMYLFLLVWGADSGAYFVGRKFGQKKLAPSVSPNKSLEGLYGGIATTIIIMLIVQYFYLNLTAVQLILFFILSIVTVFASVLGDLFESMIKRRAGIKDSGRVLPGHGGVLDRIDSLLAAAPIFATGMYILKLIGVDL</sequence>
<evidence type="ECO:0000256" key="14">
    <source>
        <dbReference type="ARBA" id="ARBA00023098"/>
    </source>
</evidence>
<keyword evidence="16" id="KW-0594">Phospholipid biosynthesis</keyword>
<dbReference type="AlphaFoldDB" id="A0A5P1UT00"/>
<feature type="transmembrane region" description="Helical" evidence="19">
    <location>
        <begin position="30"/>
        <end position="48"/>
    </location>
</feature>
<feature type="transmembrane region" description="Helical" evidence="19">
    <location>
        <begin position="202"/>
        <end position="224"/>
    </location>
</feature>
<dbReference type="Pfam" id="PF01148">
    <property type="entry name" value="CTP_transf_1"/>
    <property type="match status" value="1"/>
</dbReference>
<dbReference type="EMBL" id="CP043909">
    <property type="protein sequence ID" value="QER39744.1"/>
    <property type="molecule type" value="Genomic_DNA"/>
</dbReference>
<evidence type="ECO:0000256" key="11">
    <source>
        <dbReference type="ARBA" id="ARBA00022692"/>
    </source>
</evidence>
<accession>A0A5P1UT00</accession>
<dbReference type="UniPathway" id="UPA00557">
    <property type="reaction ID" value="UER00614"/>
</dbReference>
<dbReference type="GO" id="GO:0016024">
    <property type="term" value="P:CDP-diacylglycerol biosynthetic process"/>
    <property type="evidence" value="ECO:0007669"/>
    <property type="project" value="UniProtKB-UniPathway"/>
</dbReference>
<evidence type="ECO:0000256" key="19">
    <source>
        <dbReference type="SAM" id="Phobius"/>
    </source>
</evidence>
<proteinExistence type="inferred from homology"/>
<dbReference type="PROSITE" id="PS01315">
    <property type="entry name" value="CDS"/>
    <property type="match status" value="1"/>
</dbReference>
<evidence type="ECO:0000256" key="16">
    <source>
        <dbReference type="ARBA" id="ARBA00023209"/>
    </source>
</evidence>
<dbReference type="Proteomes" id="UP000325177">
    <property type="component" value="Chromosome"/>
</dbReference>
<keyword evidence="9" id="KW-0444">Lipid biosynthesis</keyword>
<reference evidence="20 21" key="1">
    <citation type="submission" date="2019-09" db="EMBL/GenBank/DDBJ databases">
        <title>Acinetobacter sp. C16S1 isolated from saline soil.</title>
        <authorList>
            <person name="Xu L."/>
            <person name="Sun J.-Q."/>
        </authorList>
    </citation>
    <scope>NUCLEOTIDE SEQUENCE [LARGE SCALE GENOMIC DNA]</scope>
    <source>
        <strain evidence="20 21">C16S1</strain>
    </source>
</reference>
<keyword evidence="13 19" id="KW-1133">Transmembrane helix</keyword>
<evidence type="ECO:0000256" key="1">
    <source>
        <dbReference type="ARBA" id="ARBA00001698"/>
    </source>
</evidence>
<keyword evidence="11 18" id="KW-0812">Transmembrane</keyword>
<evidence type="ECO:0000256" key="8">
    <source>
        <dbReference type="ARBA" id="ARBA00022475"/>
    </source>
</evidence>
<comment type="similarity">
    <text evidence="5 18">Belongs to the CDS family.</text>
</comment>
<keyword evidence="12 18" id="KW-0548">Nucleotidyltransferase</keyword>
<evidence type="ECO:0000256" key="3">
    <source>
        <dbReference type="ARBA" id="ARBA00005119"/>
    </source>
</evidence>
<dbReference type="PANTHER" id="PTHR46382">
    <property type="entry name" value="PHOSPHATIDATE CYTIDYLYLTRANSFERASE"/>
    <property type="match status" value="1"/>
</dbReference>
<evidence type="ECO:0000256" key="17">
    <source>
        <dbReference type="ARBA" id="ARBA00023264"/>
    </source>
</evidence>
<name>A0A5P1UT00_9GAMM</name>
<evidence type="ECO:0000313" key="20">
    <source>
        <dbReference type="EMBL" id="QER39744.1"/>
    </source>
</evidence>
<evidence type="ECO:0000256" key="5">
    <source>
        <dbReference type="ARBA" id="ARBA00010185"/>
    </source>
</evidence>
<evidence type="ECO:0000256" key="7">
    <source>
        <dbReference type="ARBA" id="ARBA00019373"/>
    </source>
</evidence>
<dbReference type="RefSeq" id="WP_150026021.1">
    <property type="nucleotide sequence ID" value="NZ_CP043909.1"/>
</dbReference>
<comment type="pathway">
    <text evidence="4">Lipid metabolism.</text>
</comment>
<keyword evidence="21" id="KW-1185">Reference proteome</keyword>
<evidence type="ECO:0000256" key="2">
    <source>
        <dbReference type="ARBA" id="ARBA00004651"/>
    </source>
</evidence>
<evidence type="ECO:0000313" key="21">
    <source>
        <dbReference type="Proteomes" id="UP000325177"/>
    </source>
</evidence>
<feature type="transmembrane region" description="Helical" evidence="19">
    <location>
        <begin position="177"/>
        <end position="196"/>
    </location>
</feature>
<keyword evidence="10 18" id="KW-0808">Transferase</keyword>
<evidence type="ECO:0000256" key="10">
    <source>
        <dbReference type="ARBA" id="ARBA00022679"/>
    </source>
</evidence>
<comment type="subcellular location">
    <subcellularLocation>
        <location evidence="2">Cell membrane</location>
        <topology evidence="2">Multi-pass membrane protein</topology>
    </subcellularLocation>
</comment>
<feature type="transmembrane region" description="Helical" evidence="19">
    <location>
        <begin position="138"/>
        <end position="156"/>
    </location>
</feature>
<evidence type="ECO:0000256" key="6">
    <source>
        <dbReference type="ARBA" id="ARBA00012487"/>
    </source>
</evidence>
<keyword evidence="15 19" id="KW-0472">Membrane</keyword>